<accession>A0A1L4D1D6</accession>
<dbReference type="OrthoDB" id="9774793at2"/>
<dbReference type="InterPro" id="IPR009050">
    <property type="entry name" value="Globin-like_sf"/>
</dbReference>
<dbReference type="SUPFAM" id="SSF46458">
    <property type="entry name" value="Globin-like"/>
    <property type="match status" value="1"/>
</dbReference>
<dbReference type="GO" id="GO:0019825">
    <property type="term" value="F:oxygen binding"/>
    <property type="evidence" value="ECO:0007669"/>
    <property type="project" value="InterPro"/>
</dbReference>
<dbReference type="Pfam" id="PF11563">
    <property type="entry name" value="Protoglobin"/>
    <property type="match status" value="1"/>
</dbReference>
<evidence type="ECO:0000313" key="3">
    <source>
        <dbReference type="Proteomes" id="UP000184731"/>
    </source>
</evidence>
<feature type="domain" description="Globin-sensor" evidence="1">
    <location>
        <begin position="25"/>
        <end position="167"/>
    </location>
</feature>
<evidence type="ECO:0000313" key="2">
    <source>
        <dbReference type="EMBL" id="APJ04004.1"/>
    </source>
</evidence>
<name>A0A1L4D1D6_9BACT</name>
<gene>
    <name evidence="2" type="ORF">AXG55_08830</name>
</gene>
<dbReference type="STRING" id="1915309.AXG55_08830"/>
<dbReference type="InterPro" id="IPR012292">
    <property type="entry name" value="Globin/Proto"/>
</dbReference>
<dbReference type="GO" id="GO:0020037">
    <property type="term" value="F:heme binding"/>
    <property type="evidence" value="ECO:0007669"/>
    <property type="project" value="InterPro"/>
</dbReference>
<dbReference type="Proteomes" id="UP000184731">
    <property type="component" value="Chromosome"/>
</dbReference>
<dbReference type="Gene3D" id="3.30.450.20">
    <property type="entry name" value="PAS domain"/>
    <property type="match status" value="1"/>
</dbReference>
<sequence length="418" mass="49137">MKNTVEFEEFSKNYINEHHNSKIEEALNFDENKKIIAQSLNLIIKENIEIVVQKFYNFNLNNARAMKYFVSKSEVDRLVEINKKYFPYLFSGPFDDAYYLEKIKIGYAHYMRNIPGNIYLASLGNLKLILNKLWSEKISEKDDIIEAQSITSDILFIEIYFTLNTYYSFAELNFQNERNRVNEILDHVQDGYFIINKNLEIGSAVSKSCFEIFSLDISGKKIDQVCIDLKMSKHDVIILCIKQYFENIFNIDSIFSMLPDIVEIFNGKTIKLKYTSILDKNKNPEKMIICAIDITEQIKIQQNIKDTYEKNLTLIQIIKHKNEFENFLKFISIKNILLLECADSKECKILLHEYKNEFSKFLLSKIASFINNLELELIEKEKIENFNAKDFFSISCCMISDMLKKFLEENYEVLGIST</sequence>
<organism evidence="2 3">
    <name type="scientific">Silvanigrella aquatica</name>
    <dbReference type="NCBI Taxonomy" id="1915309"/>
    <lineage>
        <taxon>Bacteria</taxon>
        <taxon>Pseudomonadati</taxon>
        <taxon>Bdellovibrionota</taxon>
        <taxon>Oligoflexia</taxon>
        <taxon>Silvanigrellales</taxon>
        <taxon>Silvanigrellaceae</taxon>
        <taxon>Silvanigrella</taxon>
    </lineage>
</organism>
<dbReference type="InterPro" id="IPR039379">
    <property type="entry name" value="Protoglobin_sensor_dom"/>
</dbReference>
<dbReference type="RefSeq" id="WP_148697750.1">
    <property type="nucleotide sequence ID" value="NZ_CP017834.1"/>
</dbReference>
<evidence type="ECO:0000259" key="1">
    <source>
        <dbReference type="Pfam" id="PF11563"/>
    </source>
</evidence>
<dbReference type="EMBL" id="CP017834">
    <property type="protein sequence ID" value="APJ04004.1"/>
    <property type="molecule type" value="Genomic_DNA"/>
</dbReference>
<protein>
    <recommendedName>
        <fullName evidence="1">Globin-sensor domain-containing protein</fullName>
    </recommendedName>
</protein>
<reference evidence="2 3" key="1">
    <citation type="submission" date="2016-10" db="EMBL/GenBank/DDBJ databases">
        <title>Silvanigrella aquatica sp. nov., isolated from a freshwater lake located in the Black Forest, Germany, description of Silvanigrellaceae fam. nov., Silvanigrellales ord. nov., reclassification of the order Bdellovibrionales in the class Oligoflexia, reclassification of the families Bacteriovoracaceae and Halobacteriovoraceae in the new order Bacteriovoracales ord. nov., and reclassification of the family Pseudobacteriovoracaceae in the order Oligoflexiales.</title>
        <authorList>
            <person name="Hahn M.W."/>
            <person name="Schmidt J."/>
            <person name="Koll U."/>
            <person name="Rohde M."/>
            <person name="Verbag S."/>
            <person name="Pitt A."/>
            <person name="Nakai R."/>
            <person name="Naganuma T."/>
            <person name="Lang E."/>
        </authorList>
    </citation>
    <scope>NUCLEOTIDE SEQUENCE [LARGE SCALE GENOMIC DNA]</scope>
    <source>
        <strain evidence="2 3">MWH-Nonnen-W8red</strain>
    </source>
</reference>
<dbReference type="InterPro" id="IPR044398">
    <property type="entry name" value="Globin-sensor_dom"/>
</dbReference>
<keyword evidence="3" id="KW-1185">Reference proteome</keyword>
<dbReference type="KEGG" id="saqi:AXG55_08830"/>
<dbReference type="CDD" id="cd01068">
    <property type="entry name" value="globin_sensor"/>
    <property type="match status" value="1"/>
</dbReference>
<proteinExistence type="predicted"/>
<dbReference type="AlphaFoldDB" id="A0A1L4D1D6"/>
<dbReference type="Gene3D" id="1.10.490.10">
    <property type="entry name" value="Globins"/>
    <property type="match status" value="1"/>
</dbReference>